<evidence type="ECO:0000313" key="2">
    <source>
        <dbReference type="EMBL" id="CAB3409487.1"/>
    </source>
</evidence>
<dbReference type="EMBL" id="CADEPM010000008">
    <property type="protein sequence ID" value="CAB3409487.1"/>
    <property type="molecule type" value="Genomic_DNA"/>
</dbReference>
<dbReference type="InterPro" id="IPR012292">
    <property type="entry name" value="Globin/Proto"/>
</dbReference>
<dbReference type="InterPro" id="IPR009050">
    <property type="entry name" value="Globin-like_sf"/>
</dbReference>
<evidence type="ECO:0000313" key="3">
    <source>
        <dbReference type="Proteomes" id="UP000494206"/>
    </source>
</evidence>
<dbReference type="Gene3D" id="1.10.490.10">
    <property type="entry name" value="Globins"/>
    <property type="match status" value="1"/>
</dbReference>
<accession>A0A8S1F6M7</accession>
<protein>
    <recommendedName>
        <fullName evidence="4">Globin family profile domain-containing protein</fullName>
    </recommendedName>
</protein>
<evidence type="ECO:0008006" key="4">
    <source>
        <dbReference type="Google" id="ProtNLM"/>
    </source>
</evidence>
<organism evidence="2 3">
    <name type="scientific">Caenorhabditis bovis</name>
    <dbReference type="NCBI Taxonomy" id="2654633"/>
    <lineage>
        <taxon>Eukaryota</taxon>
        <taxon>Metazoa</taxon>
        <taxon>Ecdysozoa</taxon>
        <taxon>Nematoda</taxon>
        <taxon>Chromadorea</taxon>
        <taxon>Rhabditida</taxon>
        <taxon>Rhabditina</taxon>
        <taxon>Rhabditomorpha</taxon>
        <taxon>Rhabditoidea</taxon>
        <taxon>Rhabditidae</taxon>
        <taxon>Peloderinae</taxon>
        <taxon>Caenorhabditis</taxon>
    </lineage>
</organism>
<gene>
    <name evidence="2" type="ORF">CBOVIS_LOCUS11135</name>
</gene>
<sequence length="434" mass="48639">MTPPELSSGAETVLPTIASMNLSMPERQCICETWEKASSQADIGCELVARLLNDNRTRFRALLESKAGNFLGSGTYTTDDVNRMKRARAVADGVYSFFNKAVSKLMDPDFSSAIQDLSLQLGAMHFRMKVWFQAENWLCVKNCLLDVVVSSLLKDTKGNYAICGGSRKIQVVEKSVTQAWFKFVQFVIQNMKKGFLAEALSSDSNPAIPKTECPSPSSDSSAHSSIMRTIQFKLIHFNGESVEFKLESSDDVVDKLAAKLAEFDLEFDNSVYWKKPKNGALVPLNDPNHVKRILNKFGDSMITLYAFGDHLDSSSDDSDGDGEKHRGFGRKHYDKFGGPHKFWEHFAHRRHHGFPGPHHFGGPWEFPGHPHHGPRGFERSCRFRGPWNFSDFEGPRGLPGHHRPWEFPGHRHGPRGFGGPCGKGFRGIRGSFEC</sequence>
<dbReference type="InterPro" id="IPR044399">
    <property type="entry name" value="Mb-like_M"/>
</dbReference>
<comment type="caution">
    <text evidence="2">The sequence shown here is derived from an EMBL/GenBank/DDBJ whole genome shotgun (WGS) entry which is preliminary data.</text>
</comment>
<dbReference type="SUPFAM" id="SSF46458">
    <property type="entry name" value="Globin-like"/>
    <property type="match status" value="1"/>
</dbReference>
<proteinExistence type="predicted"/>
<reference evidence="2 3" key="1">
    <citation type="submission" date="2020-04" db="EMBL/GenBank/DDBJ databases">
        <authorList>
            <person name="Laetsch R D."/>
            <person name="Stevens L."/>
            <person name="Kumar S."/>
            <person name="Blaxter L. M."/>
        </authorList>
    </citation>
    <scope>NUCLEOTIDE SEQUENCE [LARGE SCALE GENOMIC DNA]</scope>
</reference>
<dbReference type="AlphaFoldDB" id="A0A8S1F6M7"/>
<evidence type="ECO:0000256" key="1">
    <source>
        <dbReference type="SAM" id="MobiDB-lite"/>
    </source>
</evidence>
<keyword evidence="3" id="KW-1185">Reference proteome</keyword>
<dbReference type="Proteomes" id="UP000494206">
    <property type="component" value="Unassembled WGS sequence"/>
</dbReference>
<dbReference type="CDD" id="cd01040">
    <property type="entry name" value="Mb-like"/>
    <property type="match status" value="1"/>
</dbReference>
<dbReference type="GO" id="GO:0019825">
    <property type="term" value="F:oxygen binding"/>
    <property type="evidence" value="ECO:0007669"/>
    <property type="project" value="InterPro"/>
</dbReference>
<name>A0A8S1F6M7_9PELO</name>
<feature type="region of interest" description="Disordered" evidence="1">
    <location>
        <begin position="203"/>
        <end position="222"/>
    </location>
</feature>
<dbReference type="GO" id="GO:0020037">
    <property type="term" value="F:heme binding"/>
    <property type="evidence" value="ECO:0007669"/>
    <property type="project" value="InterPro"/>
</dbReference>
<dbReference type="OrthoDB" id="5783368at2759"/>